<keyword evidence="5" id="KW-1185">Reference proteome</keyword>
<dbReference type="PANTHER" id="PTHR10742:SF410">
    <property type="entry name" value="LYSINE-SPECIFIC HISTONE DEMETHYLASE 2"/>
    <property type="match status" value="1"/>
</dbReference>
<dbReference type="InterPro" id="IPR002937">
    <property type="entry name" value="Amino_oxidase"/>
</dbReference>
<reference evidence="4 5" key="1">
    <citation type="submission" date="2021-03" db="EMBL/GenBank/DDBJ databases">
        <title>Sequencing the genomes of 1000 actinobacteria strains.</title>
        <authorList>
            <person name="Klenk H.-P."/>
        </authorList>
    </citation>
    <scope>NUCLEOTIDE SEQUENCE [LARGE SCALE GENOMIC DNA]</scope>
    <source>
        <strain evidence="4 5">DSM 24221</strain>
    </source>
</reference>
<name>A0ABS4ZI48_9MICO</name>
<dbReference type="SUPFAM" id="SSF51905">
    <property type="entry name" value="FAD/NAD(P)-binding domain"/>
    <property type="match status" value="2"/>
</dbReference>
<proteinExistence type="predicted"/>
<gene>
    <name evidence="4" type="ORF">JOF34_001314</name>
</gene>
<sequence length="473" mass="49068">MRISRRTLMMGAGAGALTVLLASCTPDTPGPAPTPTPTPTPRPTGTPEPIVPGVPAPSAFLRTDWAEDPFAHGSRSVTPAGSSPVDRQTLGAPVLDRLFFAGEATSLDRPGTVTGAAESGDRVADEMIHVALDRDRVAVVGAGLAGATAAARLAEAGLDVTVFEAREHAGGRISTQEDTDWPVKPQRGAWLLNEREKALSARMALVGIGTISLNDAAARGADGATEIPEGERVTEVIRGAADGPVDLTIAQALEENGVDITEDIAAYLAWMATETGADPETASTWFPPAAPGGQVDAIVSSTSPLIDDPLGDLDVTFSTPVSGVAYDEDGVSLRLATGEALTFDRVVLTVPLGVLQANSIAFDPPLPLEKRAAMGALEMGAVESVWLRYDEPFWDADEAMWHVVGPVDGVEPDEDGTDTTIRTWINLLPATGEPILVGIVGGSAARALAAMNDDDVLDIAARSLVPFRAAQAA</sequence>
<dbReference type="PROSITE" id="PS51257">
    <property type="entry name" value="PROKAR_LIPOPROTEIN"/>
    <property type="match status" value="1"/>
</dbReference>
<dbReference type="Proteomes" id="UP001519362">
    <property type="component" value="Unassembled WGS sequence"/>
</dbReference>
<dbReference type="PROSITE" id="PS51318">
    <property type="entry name" value="TAT"/>
    <property type="match status" value="1"/>
</dbReference>
<dbReference type="InterPro" id="IPR036188">
    <property type="entry name" value="FAD/NAD-bd_sf"/>
</dbReference>
<dbReference type="InterPro" id="IPR006311">
    <property type="entry name" value="TAT_signal"/>
</dbReference>
<protein>
    <submittedName>
        <fullName evidence="4">Monoamine oxidase</fullName>
    </submittedName>
</protein>
<feature type="chain" id="PRO_5046032011" evidence="2">
    <location>
        <begin position="23"/>
        <end position="473"/>
    </location>
</feature>
<evidence type="ECO:0000313" key="5">
    <source>
        <dbReference type="Proteomes" id="UP001519362"/>
    </source>
</evidence>
<feature type="domain" description="Amine oxidase" evidence="3">
    <location>
        <begin position="52"/>
        <end position="128"/>
    </location>
</feature>
<feature type="compositionally biased region" description="Pro residues" evidence="1">
    <location>
        <begin position="28"/>
        <end position="52"/>
    </location>
</feature>
<dbReference type="Gene3D" id="3.50.50.60">
    <property type="entry name" value="FAD/NAD(P)-binding domain"/>
    <property type="match status" value="2"/>
</dbReference>
<evidence type="ECO:0000313" key="4">
    <source>
        <dbReference type="EMBL" id="MBP2436728.1"/>
    </source>
</evidence>
<accession>A0ABS4ZI48</accession>
<organism evidence="4 5">
    <name type="scientific">Microbacterium amylolyticum</name>
    <dbReference type="NCBI Taxonomy" id="936337"/>
    <lineage>
        <taxon>Bacteria</taxon>
        <taxon>Bacillati</taxon>
        <taxon>Actinomycetota</taxon>
        <taxon>Actinomycetes</taxon>
        <taxon>Micrococcales</taxon>
        <taxon>Microbacteriaceae</taxon>
        <taxon>Microbacterium</taxon>
    </lineage>
</organism>
<feature type="signal peptide" evidence="2">
    <location>
        <begin position="1"/>
        <end position="22"/>
    </location>
</feature>
<dbReference type="PANTHER" id="PTHR10742">
    <property type="entry name" value="FLAVIN MONOAMINE OXIDASE"/>
    <property type="match status" value="1"/>
</dbReference>
<dbReference type="EMBL" id="JAGIOL010000001">
    <property type="protein sequence ID" value="MBP2436728.1"/>
    <property type="molecule type" value="Genomic_DNA"/>
</dbReference>
<evidence type="ECO:0000256" key="2">
    <source>
        <dbReference type="SAM" id="SignalP"/>
    </source>
</evidence>
<evidence type="ECO:0000256" key="1">
    <source>
        <dbReference type="SAM" id="MobiDB-lite"/>
    </source>
</evidence>
<keyword evidence="2" id="KW-0732">Signal</keyword>
<dbReference type="Pfam" id="PF13450">
    <property type="entry name" value="NAD_binding_8"/>
    <property type="match status" value="1"/>
</dbReference>
<dbReference type="Pfam" id="PF01593">
    <property type="entry name" value="Amino_oxidase"/>
    <property type="match status" value="2"/>
</dbReference>
<feature type="region of interest" description="Disordered" evidence="1">
    <location>
        <begin position="23"/>
        <end position="52"/>
    </location>
</feature>
<feature type="domain" description="Amine oxidase" evidence="3">
    <location>
        <begin position="310"/>
        <end position="464"/>
    </location>
</feature>
<evidence type="ECO:0000259" key="3">
    <source>
        <dbReference type="Pfam" id="PF01593"/>
    </source>
</evidence>
<dbReference type="InterPro" id="IPR050281">
    <property type="entry name" value="Flavin_monoamine_oxidase"/>
</dbReference>
<comment type="caution">
    <text evidence="4">The sequence shown here is derived from an EMBL/GenBank/DDBJ whole genome shotgun (WGS) entry which is preliminary data.</text>
</comment>
<dbReference type="RefSeq" id="WP_165135676.1">
    <property type="nucleotide sequence ID" value="NZ_CP049253.1"/>
</dbReference>